<dbReference type="Proteomes" id="UP001595816">
    <property type="component" value="Unassembled WGS sequence"/>
</dbReference>
<dbReference type="RefSeq" id="WP_253752253.1">
    <property type="nucleotide sequence ID" value="NZ_JAMZDZ010000001.1"/>
</dbReference>
<dbReference type="EMBL" id="JBHSAY010000009">
    <property type="protein sequence ID" value="MFC4132915.1"/>
    <property type="molecule type" value="Genomic_DNA"/>
</dbReference>
<keyword evidence="3" id="KW-1185">Reference proteome</keyword>
<evidence type="ECO:0000259" key="1">
    <source>
        <dbReference type="SMART" id="SM00960"/>
    </source>
</evidence>
<organism evidence="2 3">
    <name type="scientific">Hamadaea flava</name>
    <dbReference type="NCBI Taxonomy" id="1742688"/>
    <lineage>
        <taxon>Bacteria</taxon>
        <taxon>Bacillati</taxon>
        <taxon>Actinomycetota</taxon>
        <taxon>Actinomycetes</taxon>
        <taxon>Micromonosporales</taxon>
        <taxon>Micromonosporaceae</taxon>
        <taxon>Hamadaea</taxon>
    </lineage>
</organism>
<dbReference type="Pfam" id="PF03259">
    <property type="entry name" value="Robl_LC7"/>
    <property type="match status" value="1"/>
</dbReference>
<dbReference type="SUPFAM" id="SSF103196">
    <property type="entry name" value="Roadblock/LC7 domain"/>
    <property type="match status" value="1"/>
</dbReference>
<gene>
    <name evidence="2" type="ORF">ACFOZ4_20080</name>
</gene>
<protein>
    <submittedName>
        <fullName evidence="2">Roadblock/LC7 domain-containing protein</fullName>
    </submittedName>
</protein>
<dbReference type="InterPro" id="IPR004942">
    <property type="entry name" value="Roadblock/LAMTOR2_dom"/>
</dbReference>
<dbReference type="InterPro" id="IPR053141">
    <property type="entry name" value="Mycobact_SerProt_Inhib_Rv3364c"/>
</dbReference>
<evidence type="ECO:0000313" key="3">
    <source>
        <dbReference type="Proteomes" id="UP001595816"/>
    </source>
</evidence>
<accession>A0ABV8LPG6</accession>
<proteinExistence type="predicted"/>
<evidence type="ECO:0000313" key="2">
    <source>
        <dbReference type="EMBL" id="MFC4132915.1"/>
    </source>
</evidence>
<reference evidence="3" key="1">
    <citation type="journal article" date="2019" name="Int. J. Syst. Evol. Microbiol.">
        <title>The Global Catalogue of Microorganisms (GCM) 10K type strain sequencing project: providing services to taxonomists for standard genome sequencing and annotation.</title>
        <authorList>
            <consortium name="The Broad Institute Genomics Platform"/>
            <consortium name="The Broad Institute Genome Sequencing Center for Infectious Disease"/>
            <person name="Wu L."/>
            <person name="Ma J."/>
        </authorList>
    </citation>
    <scope>NUCLEOTIDE SEQUENCE [LARGE SCALE GENOMIC DNA]</scope>
    <source>
        <strain evidence="3">CGMCC 4.7289</strain>
    </source>
</reference>
<comment type="caution">
    <text evidence="2">The sequence shown here is derived from an EMBL/GenBank/DDBJ whole genome shotgun (WGS) entry which is preliminary data.</text>
</comment>
<name>A0ABV8LPG6_9ACTN</name>
<sequence length="133" mass="13632">MTSTSDTAAPTGLGWLLDDLVGKVPAARHAVLLSVDGLVLGRDAKFDADEADHLAAAAAGLASLARGAGRRFEGGAVRSTVVEFDTAYLLISDAGHRTCLAVLTGADTDLGLLAYEAELMVTRVGEHLATGAR</sequence>
<dbReference type="PANTHER" id="PTHR36222:SF1">
    <property type="entry name" value="SERINE PROTEASE INHIBITOR RV3364C"/>
    <property type="match status" value="1"/>
</dbReference>
<dbReference type="SMART" id="SM00960">
    <property type="entry name" value="Robl_LC7"/>
    <property type="match status" value="1"/>
</dbReference>
<dbReference type="PANTHER" id="PTHR36222">
    <property type="entry name" value="SERINE PROTEASE INHIBITOR RV3364C"/>
    <property type="match status" value="1"/>
</dbReference>
<feature type="domain" description="Roadblock/LAMTOR2" evidence="1">
    <location>
        <begin position="14"/>
        <end position="104"/>
    </location>
</feature>
<dbReference type="Gene3D" id="3.30.450.30">
    <property type="entry name" value="Dynein light chain 2a, cytoplasmic"/>
    <property type="match status" value="1"/>
</dbReference>